<proteinExistence type="predicted"/>
<dbReference type="InterPro" id="IPR010060">
    <property type="entry name" value="NRPS_synth"/>
</dbReference>
<dbReference type="AlphaFoldDB" id="A0A656G5B9"/>
<comment type="caution">
    <text evidence="2">The sequence shown here is derived from an EMBL/GenBank/DDBJ whole genome shotgun (WGS) entry which is preliminary data.</text>
</comment>
<accession>A0A656G5B9</accession>
<dbReference type="InterPro" id="IPR023213">
    <property type="entry name" value="CAT-like_dom_sf"/>
</dbReference>
<evidence type="ECO:0000259" key="1">
    <source>
        <dbReference type="Pfam" id="PF00668"/>
    </source>
</evidence>
<dbReference type="CDD" id="cd19543">
    <property type="entry name" value="DCL_NRPS"/>
    <property type="match status" value="1"/>
</dbReference>
<protein>
    <submittedName>
        <fullName evidence="2">Pyoverdine sidechain peptide synthetase IV, D-Asp-L-Ser component</fullName>
    </submittedName>
</protein>
<dbReference type="EMBL" id="AEAG01000172">
    <property type="protein sequence ID" value="EGH20761.1"/>
    <property type="molecule type" value="Genomic_DNA"/>
</dbReference>
<dbReference type="Proteomes" id="UP000003465">
    <property type="component" value="Unassembled WGS sequence"/>
</dbReference>
<feature type="non-terminal residue" evidence="2">
    <location>
        <position position="745"/>
    </location>
</feature>
<name>A0A656G5B9_PSEA0</name>
<organism evidence="2 3">
    <name type="scientific">Pseudomonas amygdali pv. mori str. 301020</name>
    <dbReference type="NCBI Taxonomy" id="629261"/>
    <lineage>
        <taxon>Bacteria</taxon>
        <taxon>Pseudomonadati</taxon>
        <taxon>Pseudomonadota</taxon>
        <taxon>Gammaproteobacteria</taxon>
        <taxon>Pseudomonadales</taxon>
        <taxon>Pseudomonadaceae</taxon>
        <taxon>Pseudomonas</taxon>
        <taxon>Pseudomonas amygdali</taxon>
    </lineage>
</organism>
<dbReference type="NCBIfam" id="TIGR01720">
    <property type="entry name" value="NRPS-para261"/>
    <property type="match status" value="1"/>
</dbReference>
<sequence>MQQAYVAIAAGRPLALATKTSSLQSWAEHLQAYAQSPALTQELDYWQTQLQDVSDALPCDHPHGGQQQKHALLVVTQLNGEQTRQLLQDAPAAYRTQINDLLLTALARVVSRWTAQPHALIRLEGHGREDLFDTLDITRTVGWFSNLYPVRLTPQATLADSLMTIKEQLRAVPDKGIGYGALRYLGSESARQTLQALPLGSIVFNYLGQFDGSFDAQGALFTPSAESSGASHSADAPLAAPLSINGQVYGGELRLSWTFSGAVFERDTVQRLADEYAVELQQLIAHCTTDGVAGVTPSDFPLARLSQSQLSSLPIPAAQIEDIYPLAPMQQGMLFHTLFEQDAGNYINQMRVEVSGLDVPRFRAAWQTTLDAHEVLRSGFVSHLEQSLQVVLRNVSMPFVELDARAQSGEWIDDWANADRQQGFDLARGPLLRLAVLRTGEQTHQLIYTSHHILMDGWSSSRLLGEVLQRYSGQTLSRQVSRYRDYIEWLQRQDAALSERFWTGQLAELDEPTRLVQAFKASGSEQGHGDYLQLIDADGTRQLNEFAREQRVTLNTLVQSAWLLVLQRYTGQSSVTFGATVAGRPADLPGVEEQLGLFINTLPVIASPRPEQRVADWVQQVQAKNIALREHEHTPLYEIQRWARSAGEALFDNILVFENYPVSEALQQSAPQGLVFGGLHTQEQTHYPLTLVVNLGEILSMRFSYARQHFSEQHMAQLSAHLRQVLQALVRDPQAAIGELALLDD</sequence>
<dbReference type="Gene3D" id="3.30.559.30">
    <property type="entry name" value="Nonribosomal peptide synthetase, condensation domain"/>
    <property type="match status" value="2"/>
</dbReference>
<feature type="domain" description="Condensation" evidence="1">
    <location>
        <begin position="2"/>
        <end position="289"/>
    </location>
</feature>
<dbReference type="Pfam" id="PF00668">
    <property type="entry name" value="Condensation"/>
    <property type="match status" value="2"/>
</dbReference>
<dbReference type="Gene3D" id="3.30.559.10">
    <property type="entry name" value="Chloramphenicol acetyltransferase-like domain"/>
    <property type="match status" value="1"/>
</dbReference>
<dbReference type="GO" id="GO:0003824">
    <property type="term" value="F:catalytic activity"/>
    <property type="evidence" value="ECO:0007669"/>
    <property type="project" value="InterPro"/>
</dbReference>
<dbReference type="SUPFAM" id="SSF52777">
    <property type="entry name" value="CoA-dependent acyltransferases"/>
    <property type="match status" value="3"/>
</dbReference>
<dbReference type="PANTHER" id="PTHR45398:SF1">
    <property type="entry name" value="ENZYME, PUTATIVE (JCVI)-RELATED"/>
    <property type="match status" value="1"/>
</dbReference>
<evidence type="ECO:0000313" key="3">
    <source>
        <dbReference type="Proteomes" id="UP000003465"/>
    </source>
</evidence>
<feature type="domain" description="Condensation" evidence="1">
    <location>
        <begin position="321"/>
        <end position="745"/>
    </location>
</feature>
<dbReference type="PANTHER" id="PTHR45398">
    <property type="match status" value="1"/>
</dbReference>
<evidence type="ECO:0000313" key="2">
    <source>
        <dbReference type="EMBL" id="EGH20761.1"/>
    </source>
</evidence>
<reference evidence="2 3" key="1">
    <citation type="journal article" date="2011" name="PLoS Pathog.">
        <title>Dynamic evolution of pathogenicity revealed by sequencing and comparative genomics of 19 Pseudomonas syringae isolates.</title>
        <authorList>
            <person name="Baltrus D.A."/>
            <person name="Nishimura M.T."/>
            <person name="Romanchuk A."/>
            <person name="Chang J.H."/>
            <person name="Mukhtar M.S."/>
            <person name="Cherkis K."/>
            <person name="Roach J."/>
            <person name="Grant S.R."/>
            <person name="Jones C.D."/>
            <person name="Dangl J.L."/>
        </authorList>
    </citation>
    <scope>NUCLEOTIDE SEQUENCE [LARGE SCALE GENOMIC DNA]</scope>
    <source>
        <strain evidence="2 3">301020</strain>
    </source>
</reference>
<dbReference type="InterPro" id="IPR001242">
    <property type="entry name" value="Condensation_dom"/>
</dbReference>
<gene>
    <name evidence="2" type="ORF">PSYMO_04348</name>
</gene>